<sequence>MSAAPEAFGATLAALMNICRSGDTTLDAVCLDHVVHAVKTEQEDRGDVRESMWYRIRGRGQPERERLAKIEGYKDMPDDGRAELEANAQEWLQDPAKFWDLVMPAVAPTIEGHEHLLLTWRAAEILRDGA</sequence>
<gene>
    <name evidence="1" type="ORF">Slin15195_G128490</name>
</gene>
<evidence type="ECO:0000313" key="2">
    <source>
        <dbReference type="Proteomes" id="UP001056384"/>
    </source>
</evidence>
<dbReference type="Proteomes" id="UP001056384">
    <property type="component" value="Chromosome 12"/>
</dbReference>
<protein>
    <submittedName>
        <fullName evidence="1">Uncharacterized protein</fullName>
    </submittedName>
</protein>
<name>A0A9Q9B769_9PEZI</name>
<keyword evidence="2" id="KW-1185">Reference proteome</keyword>
<dbReference type="EMBL" id="CP099429">
    <property type="protein sequence ID" value="USW59530.1"/>
    <property type="molecule type" value="Genomic_DNA"/>
</dbReference>
<dbReference type="AlphaFoldDB" id="A0A9Q9B769"/>
<accession>A0A9Q9B769</accession>
<proteinExistence type="predicted"/>
<organism evidence="1 2">
    <name type="scientific">Septoria linicola</name>
    <dbReference type="NCBI Taxonomy" id="215465"/>
    <lineage>
        <taxon>Eukaryota</taxon>
        <taxon>Fungi</taxon>
        <taxon>Dikarya</taxon>
        <taxon>Ascomycota</taxon>
        <taxon>Pezizomycotina</taxon>
        <taxon>Dothideomycetes</taxon>
        <taxon>Dothideomycetidae</taxon>
        <taxon>Mycosphaerellales</taxon>
        <taxon>Mycosphaerellaceae</taxon>
        <taxon>Septoria</taxon>
    </lineage>
</organism>
<reference evidence="1" key="1">
    <citation type="submission" date="2022-06" db="EMBL/GenBank/DDBJ databases">
        <title>Complete genome sequences of two strains of the flax pathogen Septoria linicola.</title>
        <authorList>
            <person name="Lapalu N."/>
            <person name="Simon A."/>
            <person name="Demenou B."/>
            <person name="Paumier D."/>
            <person name="Guillot M.-P."/>
            <person name="Gout L."/>
            <person name="Valade R."/>
        </authorList>
    </citation>
    <scope>NUCLEOTIDE SEQUENCE</scope>
    <source>
        <strain evidence="1">SE15195</strain>
    </source>
</reference>
<evidence type="ECO:0000313" key="1">
    <source>
        <dbReference type="EMBL" id="USW59530.1"/>
    </source>
</evidence>